<dbReference type="AlphaFoldDB" id="K8DZP5"/>
<evidence type="ECO:0000313" key="1">
    <source>
        <dbReference type="EMBL" id="CCO08599.1"/>
    </source>
</evidence>
<name>K8DZP5_9FIRM</name>
<sequence length="32" mass="3854">MAFLVCLIAIKQTILYNNRNIIMQGDYKLWEH</sequence>
<comment type="caution">
    <text evidence="1">The sequence shown here is derived from an EMBL/GenBank/DDBJ whole genome shotgun (WGS) entry which is preliminary data.</text>
</comment>
<dbReference type="EMBL" id="CAOS01000011">
    <property type="protein sequence ID" value="CCO08599.1"/>
    <property type="molecule type" value="Genomic_DNA"/>
</dbReference>
<keyword evidence="2" id="KW-1185">Reference proteome</keyword>
<proteinExistence type="predicted"/>
<evidence type="ECO:0000313" key="2">
    <source>
        <dbReference type="Proteomes" id="UP000009315"/>
    </source>
</evidence>
<organism evidence="1 2">
    <name type="scientific">Desulforamulus hydrothermalis Lam5 = DSM 18033</name>
    <dbReference type="NCBI Taxonomy" id="1121428"/>
    <lineage>
        <taxon>Bacteria</taxon>
        <taxon>Bacillati</taxon>
        <taxon>Bacillota</taxon>
        <taxon>Clostridia</taxon>
        <taxon>Eubacteriales</taxon>
        <taxon>Peptococcaceae</taxon>
        <taxon>Desulforamulus</taxon>
    </lineage>
</organism>
<gene>
    <name evidence="1" type="ORF">DESHY_40149</name>
</gene>
<accession>K8DZP5</accession>
<dbReference type="Proteomes" id="UP000009315">
    <property type="component" value="Unassembled WGS sequence"/>
</dbReference>
<reference evidence="1 2" key="1">
    <citation type="journal article" date="2013" name="Genome Announc.">
        <title>Genome Sequence of the Sulfate-Reducing Bacterium Desulfotomaculum hydrothermale Lam5(T).</title>
        <authorList>
            <person name="Amin O."/>
            <person name="Fardeau M.L."/>
            <person name="Valette O."/>
            <person name="Hirschler-Rea A."/>
            <person name="Barbe V."/>
            <person name="Medigue C."/>
            <person name="Vacherie B."/>
            <person name="Ollivier B."/>
            <person name="Bertin P.N."/>
            <person name="Dolla A."/>
        </authorList>
    </citation>
    <scope>NUCLEOTIDE SEQUENCE [LARGE SCALE GENOMIC DNA]</scope>
    <source>
        <strain evidence="2">Lam5 / DSM 18033</strain>
    </source>
</reference>
<protein>
    <submittedName>
        <fullName evidence="1">Uncharacterized protein</fullName>
    </submittedName>
</protein>